<evidence type="ECO:0000256" key="5">
    <source>
        <dbReference type="ARBA" id="ARBA00023136"/>
    </source>
</evidence>
<feature type="transmembrane region" description="Helical" evidence="7">
    <location>
        <begin position="140"/>
        <end position="160"/>
    </location>
</feature>
<evidence type="ECO:0000256" key="2">
    <source>
        <dbReference type="ARBA" id="ARBA00022475"/>
    </source>
</evidence>
<evidence type="ECO:0000256" key="3">
    <source>
        <dbReference type="ARBA" id="ARBA00022692"/>
    </source>
</evidence>
<reference evidence="9 10" key="1">
    <citation type="submission" date="2018-06" db="EMBL/GenBank/DDBJ databases">
        <authorList>
            <consortium name="Pathogen Informatics"/>
            <person name="Doyle S."/>
        </authorList>
    </citation>
    <scope>NUCLEOTIDE SEQUENCE [LARGE SCALE GENOMIC DNA]</scope>
    <source>
        <strain evidence="9 10">NCTC13160</strain>
    </source>
</reference>
<proteinExistence type="predicted"/>
<feature type="transmembrane region" description="Helical" evidence="7">
    <location>
        <begin position="15"/>
        <end position="37"/>
    </location>
</feature>
<feature type="transmembrane region" description="Helical" evidence="7">
    <location>
        <begin position="166"/>
        <end position="187"/>
    </location>
</feature>
<dbReference type="PANTHER" id="PTHR35007">
    <property type="entry name" value="INTEGRAL MEMBRANE PROTEIN-RELATED"/>
    <property type="match status" value="1"/>
</dbReference>
<dbReference type="KEGG" id="ppnm:LV28_03960"/>
<feature type="region of interest" description="Disordered" evidence="6">
    <location>
        <begin position="70"/>
        <end position="89"/>
    </location>
</feature>
<keyword evidence="2" id="KW-1003">Cell membrane</keyword>
<keyword evidence="3 7" id="KW-0812">Transmembrane</keyword>
<dbReference type="OrthoDB" id="5952202at2"/>
<feature type="domain" description="Type II secretion system protein GspF" evidence="8">
    <location>
        <begin position="206"/>
        <end position="333"/>
    </location>
</feature>
<evidence type="ECO:0000256" key="6">
    <source>
        <dbReference type="SAM" id="MobiDB-lite"/>
    </source>
</evidence>
<evidence type="ECO:0000256" key="4">
    <source>
        <dbReference type="ARBA" id="ARBA00022989"/>
    </source>
</evidence>
<comment type="subcellular location">
    <subcellularLocation>
        <location evidence="1">Cell membrane</location>
        <topology evidence="1">Multi-pass membrane protein</topology>
    </subcellularLocation>
</comment>
<accession>A0A378YFL2</accession>
<evidence type="ECO:0000256" key="7">
    <source>
        <dbReference type="SAM" id="Phobius"/>
    </source>
</evidence>
<name>A0A378YFL2_9BURK</name>
<dbReference type="AlphaFoldDB" id="A0A378YFL2"/>
<dbReference type="PANTHER" id="PTHR35007:SF2">
    <property type="entry name" value="PILUS ASSEMBLE PROTEIN"/>
    <property type="match status" value="1"/>
</dbReference>
<keyword evidence="5 7" id="KW-0472">Membrane</keyword>
<dbReference type="InterPro" id="IPR018076">
    <property type="entry name" value="T2SS_GspF_dom"/>
</dbReference>
<keyword evidence="4 7" id="KW-1133">Transmembrane helix</keyword>
<organism evidence="9 10">
    <name type="scientific">Pandoraea pnomenusa</name>
    <dbReference type="NCBI Taxonomy" id="93220"/>
    <lineage>
        <taxon>Bacteria</taxon>
        <taxon>Pseudomonadati</taxon>
        <taxon>Pseudomonadota</taxon>
        <taxon>Betaproteobacteria</taxon>
        <taxon>Burkholderiales</taxon>
        <taxon>Burkholderiaceae</taxon>
        <taxon>Pandoraea</taxon>
    </lineage>
</organism>
<dbReference type="GO" id="GO:0005886">
    <property type="term" value="C:plasma membrane"/>
    <property type="evidence" value="ECO:0007669"/>
    <property type="project" value="UniProtKB-SubCell"/>
</dbReference>
<evidence type="ECO:0000313" key="10">
    <source>
        <dbReference type="Proteomes" id="UP000254573"/>
    </source>
</evidence>
<feature type="transmembrane region" description="Helical" evidence="7">
    <location>
        <begin position="313"/>
        <end position="339"/>
    </location>
</feature>
<sequence length="349" mass="38456">MNFSSLSNLSGNSHLWMMLGVLMVAAGLLLAASAILLRAMRQGRNERMIDQVLASRQQQALAALRAASAPLGHRAPGDDAATDPGEAGEGVRRGWRAVFDRAAALGKQWSETRLGQHLIAAEDRLLLAQCGWDSVRAKSLFLFSRVALAVVLPLLVWLWFPGGGGLSTIVRLLGAVGVGLLAPKFYVQRKAAARRRDLIEELPLLIDLLRLLQGVGLSMDQSLYVMVSDFREVLPILSKEFENANRQYASGRGREASMGRLREVYDNDDLRALVRLIVQVEQHGGAVQEPLQQFSDRLREQRRQTMKERIGKLTVKMTLAMMLTLLPALMLVVAGPALLSLTKSMEVMQ</sequence>
<dbReference type="EMBL" id="UGSG01000001">
    <property type="protein sequence ID" value="SUA75330.1"/>
    <property type="molecule type" value="Genomic_DNA"/>
</dbReference>
<evidence type="ECO:0000313" key="9">
    <source>
        <dbReference type="EMBL" id="SUA75330.1"/>
    </source>
</evidence>
<dbReference type="STRING" id="93220.A6P55_00910"/>
<dbReference type="Proteomes" id="UP000254573">
    <property type="component" value="Unassembled WGS sequence"/>
</dbReference>
<evidence type="ECO:0000259" key="8">
    <source>
        <dbReference type="Pfam" id="PF00482"/>
    </source>
</evidence>
<protein>
    <submittedName>
        <fullName evidence="9">Flp pilus assembly protein TadB</fullName>
    </submittedName>
</protein>
<evidence type="ECO:0000256" key="1">
    <source>
        <dbReference type="ARBA" id="ARBA00004651"/>
    </source>
</evidence>
<gene>
    <name evidence="9" type="ORF">NCTC13160_00780</name>
</gene>
<dbReference type="Pfam" id="PF00482">
    <property type="entry name" value="T2SSF"/>
    <property type="match status" value="1"/>
</dbReference>